<dbReference type="EC" id="2.7.7.49" evidence="1"/>
<dbReference type="Pfam" id="PF17921">
    <property type="entry name" value="Integrase_H2C2"/>
    <property type="match status" value="1"/>
</dbReference>
<dbReference type="GO" id="GO:0003964">
    <property type="term" value="F:RNA-directed DNA polymerase activity"/>
    <property type="evidence" value="ECO:0007669"/>
    <property type="project" value="UniProtKB-KW"/>
</dbReference>
<evidence type="ECO:0000256" key="6">
    <source>
        <dbReference type="ARBA" id="ARBA00022759"/>
    </source>
</evidence>
<dbReference type="InterPro" id="IPR043502">
    <property type="entry name" value="DNA/RNA_pol_sf"/>
</dbReference>
<dbReference type="Pfam" id="PF00665">
    <property type="entry name" value="rve"/>
    <property type="match status" value="1"/>
</dbReference>
<dbReference type="InterPro" id="IPR043128">
    <property type="entry name" value="Rev_trsase/Diguanyl_cyclase"/>
</dbReference>
<evidence type="ECO:0000256" key="7">
    <source>
        <dbReference type="ARBA" id="ARBA00022801"/>
    </source>
</evidence>
<dbReference type="InterPro" id="IPR041588">
    <property type="entry name" value="Integrase_H2C2"/>
</dbReference>
<dbReference type="PANTHER" id="PTHR37984">
    <property type="entry name" value="PROTEIN CBG26694"/>
    <property type="match status" value="1"/>
</dbReference>
<dbReference type="GO" id="GO:0042575">
    <property type="term" value="C:DNA polymerase complex"/>
    <property type="evidence" value="ECO:0007669"/>
    <property type="project" value="UniProtKB-ARBA"/>
</dbReference>
<dbReference type="SUPFAM" id="SSF53098">
    <property type="entry name" value="Ribonuclease H-like"/>
    <property type="match status" value="1"/>
</dbReference>
<keyword evidence="13" id="KW-1185">Reference proteome</keyword>
<dbReference type="GO" id="GO:0003676">
    <property type="term" value="F:nucleic acid binding"/>
    <property type="evidence" value="ECO:0007669"/>
    <property type="project" value="InterPro"/>
</dbReference>
<dbReference type="PANTHER" id="PTHR37984:SF5">
    <property type="entry name" value="PROTEIN NYNRIN-LIKE"/>
    <property type="match status" value="1"/>
</dbReference>
<dbReference type="Gene3D" id="3.30.420.10">
    <property type="entry name" value="Ribonuclease H-like superfamily/Ribonuclease H"/>
    <property type="match status" value="1"/>
</dbReference>
<dbReference type="Gene3D" id="1.10.340.70">
    <property type="match status" value="1"/>
</dbReference>
<dbReference type="CDD" id="cd01647">
    <property type="entry name" value="RT_LTR"/>
    <property type="match status" value="1"/>
</dbReference>
<feature type="domain" description="Reverse transcriptase" evidence="10">
    <location>
        <begin position="288"/>
        <end position="465"/>
    </location>
</feature>
<proteinExistence type="predicted"/>
<evidence type="ECO:0000256" key="9">
    <source>
        <dbReference type="SAM" id="MobiDB-lite"/>
    </source>
</evidence>
<feature type="region of interest" description="Disordered" evidence="9">
    <location>
        <begin position="200"/>
        <end position="225"/>
    </location>
</feature>
<feature type="domain" description="Integrase catalytic" evidence="11">
    <location>
        <begin position="807"/>
        <end position="937"/>
    </location>
</feature>
<protein>
    <recommendedName>
        <fullName evidence="1">RNA-directed DNA polymerase</fullName>
        <ecNumber evidence="1">2.7.7.49</ecNumber>
    </recommendedName>
</protein>
<dbReference type="GO" id="GO:0008233">
    <property type="term" value="F:peptidase activity"/>
    <property type="evidence" value="ECO:0007669"/>
    <property type="project" value="UniProtKB-KW"/>
</dbReference>
<dbReference type="SUPFAM" id="SSF56672">
    <property type="entry name" value="DNA/RNA polymerases"/>
    <property type="match status" value="1"/>
</dbReference>
<evidence type="ECO:0000256" key="3">
    <source>
        <dbReference type="ARBA" id="ARBA00022679"/>
    </source>
</evidence>
<dbReference type="InterPro" id="IPR036397">
    <property type="entry name" value="RNaseH_sf"/>
</dbReference>
<evidence type="ECO:0000259" key="10">
    <source>
        <dbReference type="PROSITE" id="PS50878"/>
    </source>
</evidence>
<evidence type="ECO:0000259" key="11">
    <source>
        <dbReference type="PROSITE" id="PS50994"/>
    </source>
</evidence>
<keyword evidence="7" id="KW-0378">Hydrolase</keyword>
<gene>
    <name evidence="12" type="ORF">HERILL_LOCUS7662</name>
</gene>
<dbReference type="AlphaFoldDB" id="A0A7R8UQ90"/>
<dbReference type="InterPro" id="IPR055469">
    <property type="entry name" value="DUF7041"/>
</dbReference>
<evidence type="ECO:0000313" key="13">
    <source>
        <dbReference type="Proteomes" id="UP000594454"/>
    </source>
</evidence>
<evidence type="ECO:0000256" key="8">
    <source>
        <dbReference type="ARBA" id="ARBA00022918"/>
    </source>
</evidence>
<keyword evidence="8" id="KW-0695">RNA-directed DNA polymerase</keyword>
<dbReference type="InParanoid" id="A0A7R8UQ90"/>
<dbReference type="InterPro" id="IPR001584">
    <property type="entry name" value="Integrase_cat-core"/>
</dbReference>
<dbReference type="EMBL" id="LR899011">
    <property type="protein sequence ID" value="CAD7084785.1"/>
    <property type="molecule type" value="Genomic_DNA"/>
</dbReference>
<dbReference type="FunFam" id="3.10.10.10:FF:000007">
    <property type="entry name" value="Retrovirus-related Pol polyprotein from transposon 17.6-like Protein"/>
    <property type="match status" value="1"/>
</dbReference>
<dbReference type="Gene3D" id="3.10.10.10">
    <property type="entry name" value="HIV Type 1 Reverse Transcriptase, subunit A, domain 1"/>
    <property type="match status" value="1"/>
</dbReference>
<name>A0A7R8UQ90_HERIL</name>
<evidence type="ECO:0000313" key="12">
    <source>
        <dbReference type="EMBL" id="CAD7084785.1"/>
    </source>
</evidence>
<reference evidence="12 13" key="1">
    <citation type="submission" date="2020-11" db="EMBL/GenBank/DDBJ databases">
        <authorList>
            <person name="Wallbank WR R."/>
            <person name="Pardo Diaz C."/>
            <person name="Kozak K."/>
            <person name="Martin S."/>
            <person name="Jiggins C."/>
            <person name="Moest M."/>
            <person name="Warren A I."/>
            <person name="Generalovic N T."/>
            <person name="Byers J.R.P. K."/>
            <person name="Montejo-Kovacevich G."/>
            <person name="Yen C E."/>
        </authorList>
    </citation>
    <scope>NUCLEOTIDE SEQUENCE [LARGE SCALE GENOMIC DNA]</scope>
</reference>
<feature type="compositionally biased region" description="Basic residues" evidence="9">
    <location>
        <begin position="207"/>
        <end position="219"/>
    </location>
</feature>
<dbReference type="GO" id="GO:0006508">
    <property type="term" value="P:proteolysis"/>
    <property type="evidence" value="ECO:0007669"/>
    <property type="project" value="UniProtKB-KW"/>
</dbReference>
<dbReference type="GO" id="GO:0004519">
    <property type="term" value="F:endonuclease activity"/>
    <property type="evidence" value="ECO:0007669"/>
    <property type="project" value="UniProtKB-KW"/>
</dbReference>
<dbReference type="InterPro" id="IPR000477">
    <property type="entry name" value="RT_dom"/>
</dbReference>
<evidence type="ECO:0000256" key="2">
    <source>
        <dbReference type="ARBA" id="ARBA00022670"/>
    </source>
</evidence>
<dbReference type="Pfam" id="PF00078">
    <property type="entry name" value="RVT_1"/>
    <property type="match status" value="1"/>
</dbReference>
<dbReference type="Proteomes" id="UP000594454">
    <property type="component" value="Chromosome 3"/>
</dbReference>
<dbReference type="InterPro" id="IPR050951">
    <property type="entry name" value="Retrovirus_Pol_polyprotein"/>
</dbReference>
<dbReference type="FunFam" id="1.10.340.70:FF:000004">
    <property type="entry name" value="Retrovirus-related Pol polyprotein from transposon 297-like Protein"/>
    <property type="match status" value="1"/>
</dbReference>
<organism evidence="12 13">
    <name type="scientific">Hermetia illucens</name>
    <name type="common">Black soldier fly</name>
    <dbReference type="NCBI Taxonomy" id="343691"/>
    <lineage>
        <taxon>Eukaryota</taxon>
        <taxon>Metazoa</taxon>
        <taxon>Ecdysozoa</taxon>
        <taxon>Arthropoda</taxon>
        <taxon>Hexapoda</taxon>
        <taxon>Insecta</taxon>
        <taxon>Pterygota</taxon>
        <taxon>Neoptera</taxon>
        <taxon>Endopterygota</taxon>
        <taxon>Diptera</taxon>
        <taxon>Brachycera</taxon>
        <taxon>Stratiomyomorpha</taxon>
        <taxon>Stratiomyidae</taxon>
        <taxon>Hermetiinae</taxon>
        <taxon>Hermetia</taxon>
    </lineage>
</organism>
<dbReference type="OrthoDB" id="6932368at2759"/>
<keyword evidence="4" id="KW-0548">Nucleotidyltransferase</keyword>
<sequence length="937" mass="106125">MSFDNKDAAGPSDPQVTALAVRVPPFWRRNPELWFVHLEAQFQMSGITSDATRFNYAVVGLDEESILLVSDVVKSTSYVQLKSELIRRLSAKLDHLLAGLTLGDRTPSQLLREMRQLGGSKIDEDLIKSLWLRRLPEGTQAILACVSGSLEELAATADQVQEVYVRPTLAAVQPPSDEVGELRREIAALTASMAEMRATLDAQRSGARSRARSRSATRKGRSEDITDSRVRALLQKFSQITTNCSLSKPVKHNVQHHIITTGSPIFSKVRPLPSQKLAIARKEFEQLVQQGICRPSNSCWSSPLHMVPKPNGEWRPCGDYRRLNAQTVPDRYPIPLIHDFAHHLANCRIFSTLDLTKAYHQIPVAPEDIPKTAICTPFGLFEFTRMTFGLCNAAQTFQRFIHSVLRNLDFCFVYLDDVLVASSTESEHLAHLECIFQRLLEAGLVLNVEKCKFLQQQVRFLGHFIFPEGIQPDPDKVQAITSFPRPKTVRELRRFLGMLDFYRRFLPKAAHLQSILNAYLSGPKTKDTREIVWSEETICAFDKSRQQLADATLLAFPLQDAPLAVFVDASDIAVGAALHQKVDQVWQPLSFFSKQLNPAQRNYSTYDRELLAAYLSIKYFRFSLEGRPFTVFTDHKPLTFALKQKPDKASPRQLRHLSFISQFTSDIQHVSGKDNIVADALPRVSEVNIPASLDFSAIAKAQVDDAALQSLKSNPKYKFRELPIFGSNLSLCCEDSEKGPRPYIPATFRKEVFHAVHDLAHPGIRTTNRLVTGKYFWPSMNKDINSWARECIACQKCKVSRHVRKEVGSFPRTTKRFHTIHLDIIGPLRDSHGYKYCLTIIDRFTRWPEAIPLKDITAQSCAEALCREWIPRFGVPAVVITDQGMQFESTLFSELGKLLGFKRQRTTAYHPQSNGMLERWHRTLKAAIMARDDPSWT</sequence>
<keyword evidence="6" id="KW-0255">Endonuclease</keyword>
<keyword evidence="5" id="KW-0540">Nuclease</keyword>
<accession>A0A7R8UQ90</accession>
<dbReference type="PROSITE" id="PS50994">
    <property type="entry name" value="INTEGRASE"/>
    <property type="match status" value="1"/>
</dbReference>
<evidence type="ECO:0000256" key="1">
    <source>
        <dbReference type="ARBA" id="ARBA00012493"/>
    </source>
</evidence>
<evidence type="ECO:0000256" key="5">
    <source>
        <dbReference type="ARBA" id="ARBA00022722"/>
    </source>
</evidence>
<dbReference type="Gene3D" id="3.30.70.270">
    <property type="match status" value="2"/>
</dbReference>
<dbReference type="PROSITE" id="PS50878">
    <property type="entry name" value="RT_POL"/>
    <property type="match status" value="1"/>
</dbReference>
<dbReference type="Pfam" id="PF17917">
    <property type="entry name" value="RT_RNaseH"/>
    <property type="match status" value="1"/>
</dbReference>
<dbReference type="Pfam" id="PF23055">
    <property type="entry name" value="DUF7041"/>
    <property type="match status" value="1"/>
</dbReference>
<evidence type="ECO:0000256" key="4">
    <source>
        <dbReference type="ARBA" id="ARBA00022695"/>
    </source>
</evidence>
<keyword evidence="2" id="KW-0645">Protease</keyword>
<keyword evidence="3" id="KW-0808">Transferase</keyword>
<dbReference type="InterPro" id="IPR012337">
    <property type="entry name" value="RNaseH-like_sf"/>
</dbReference>
<dbReference type="CDD" id="cd09274">
    <property type="entry name" value="RNase_HI_RT_Ty3"/>
    <property type="match status" value="1"/>
</dbReference>
<dbReference type="GO" id="GO:0015074">
    <property type="term" value="P:DNA integration"/>
    <property type="evidence" value="ECO:0007669"/>
    <property type="project" value="InterPro"/>
</dbReference>
<dbReference type="InterPro" id="IPR041373">
    <property type="entry name" value="RT_RNaseH"/>
</dbReference>